<comment type="subunit">
    <text evidence="6">Component of the Mediator complex.</text>
</comment>
<comment type="subcellular location">
    <subcellularLocation>
        <location evidence="1 6">Nucleus</location>
    </subcellularLocation>
</comment>
<keyword evidence="8" id="KW-1185">Reference proteome</keyword>
<evidence type="ECO:0000256" key="1">
    <source>
        <dbReference type="ARBA" id="ARBA00004123"/>
    </source>
</evidence>
<protein>
    <recommendedName>
        <fullName evidence="6">Mediator of RNA polymerase II transcription subunit 18</fullName>
    </recommendedName>
    <alternativeName>
        <fullName evidence="6">Mediator complex subunit 18</fullName>
    </alternativeName>
</protein>
<dbReference type="Pfam" id="PF09637">
    <property type="entry name" value="Med18"/>
    <property type="match status" value="1"/>
</dbReference>
<sequence length="297" mass="33500">MRLRKEMRPDKQSLSAILYPYHVWLYTTVILDWYTDPAHFVGFTNQYVDALEVLLQGLCGGLRETLKVHEFYLKSGNNMGSVSSELNLCCSLSGPQPVWTVRHVGGPMRGAASDQLSALVRSIFEADISNNGLRFLYALGYKLDYEILRTGFSFCFQRVVPITVKVSCICRLPKLHAIDEAVPVTPTLYLVEVFAPASADNYAEVVAAISSFAEFLAPSNFPFHSNLRSRGLPKGCNVQFMPIDFRLEVDAPQFRRSFIDTAEKQHITRLYAEGQQGAQHFSLFKDQIKLSLSDYHL</sequence>
<accession>A0A176VWC9</accession>
<proteinExistence type="inferred from homology"/>
<organism evidence="7 8">
    <name type="scientific">Marchantia polymorpha subsp. ruderalis</name>
    <dbReference type="NCBI Taxonomy" id="1480154"/>
    <lineage>
        <taxon>Eukaryota</taxon>
        <taxon>Viridiplantae</taxon>
        <taxon>Streptophyta</taxon>
        <taxon>Embryophyta</taxon>
        <taxon>Marchantiophyta</taxon>
        <taxon>Marchantiopsida</taxon>
        <taxon>Marchantiidae</taxon>
        <taxon>Marchantiales</taxon>
        <taxon>Marchantiaceae</taxon>
        <taxon>Marchantia</taxon>
    </lineage>
</organism>
<dbReference type="PANTHER" id="PTHR13321">
    <property type="entry name" value="MEDIATOR OF RNA POLYMERASE II TRANSCRIPTION, SUBUNIT 18"/>
    <property type="match status" value="1"/>
</dbReference>
<evidence type="ECO:0000256" key="3">
    <source>
        <dbReference type="ARBA" id="ARBA00023015"/>
    </source>
</evidence>
<keyword evidence="4 6" id="KW-0804">Transcription</keyword>
<keyword evidence="6" id="KW-0010">Activator</keyword>
<dbReference type="PANTHER" id="PTHR13321:SF2">
    <property type="entry name" value="MEDIATOR OF RNA POLYMERASE II TRANSCRIPTION SUBUNIT 18"/>
    <property type="match status" value="1"/>
</dbReference>
<evidence type="ECO:0000313" key="7">
    <source>
        <dbReference type="EMBL" id="OAE25114.1"/>
    </source>
</evidence>
<comment type="function">
    <text evidence="6">Component of the Mediator complex, a coactivator involved in the regulated transcription of nearly all RNA polymerase II-dependent genes. Mediator functions as a bridge to convey information from gene-specific regulatory proteins to the basal RNA polymerase II transcription machinery. Mediator is recruited to promoters by direct interactions with regulatory proteins and serves as a scaffold for the assembly of a functional preinitiation complex with RNA polymerase II and the general transcription factors.</text>
</comment>
<keyword evidence="5 6" id="KW-0539">Nucleus</keyword>
<dbReference type="FunFam" id="2.40.320.10:FF:000004">
    <property type="entry name" value="Mediator of RNA polymerase II transcription subunit 18"/>
    <property type="match status" value="1"/>
</dbReference>
<dbReference type="GO" id="GO:0006357">
    <property type="term" value="P:regulation of transcription by RNA polymerase II"/>
    <property type="evidence" value="ECO:0007669"/>
    <property type="project" value="InterPro"/>
</dbReference>
<dbReference type="GO" id="GO:0003712">
    <property type="term" value="F:transcription coregulator activity"/>
    <property type="evidence" value="ECO:0007669"/>
    <property type="project" value="InterPro"/>
</dbReference>
<gene>
    <name evidence="6" type="primary">MED18</name>
    <name evidence="7" type="ORF">AXG93_3217s1300</name>
</gene>
<reference evidence="7" key="1">
    <citation type="submission" date="2016-03" db="EMBL/GenBank/DDBJ databases">
        <title>Mechanisms controlling the formation of the plant cell surface in tip-growing cells are functionally conserved among land plants.</title>
        <authorList>
            <person name="Honkanen S."/>
            <person name="Jones V.A."/>
            <person name="Morieri G."/>
            <person name="Champion C."/>
            <person name="Hetherington A.J."/>
            <person name="Kelly S."/>
            <person name="Saint-Marcoux D."/>
            <person name="Proust H."/>
            <person name="Prescott H."/>
            <person name="Dolan L."/>
        </authorList>
    </citation>
    <scope>NUCLEOTIDE SEQUENCE [LARGE SCALE GENOMIC DNA]</scope>
    <source>
        <tissue evidence="7">Whole gametophyte</tissue>
    </source>
</reference>
<dbReference type="GO" id="GO:0006369">
    <property type="term" value="P:termination of RNA polymerase II transcription"/>
    <property type="evidence" value="ECO:0007669"/>
    <property type="project" value="TreeGrafter"/>
</dbReference>
<evidence type="ECO:0000256" key="2">
    <source>
        <dbReference type="ARBA" id="ARBA00009814"/>
    </source>
</evidence>
<comment type="caution">
    <text evidence="7">The sequence shown here is derived from an EMBL/GenBank/DDBJ whole genome shotgun (WGS) entry which is preliminary data.</text>
</comment>
<name>A0A176VWC9_MARPO</name>
<dbReference type="Proteomes" id="UP000077202">
    <property type="component" value="Unassembled WGS sequence"/>
</dbReference>
<comment type="similarity">
    <text evidence="2 6">Belongs to the Mediator complex subunit 18 family.</text>
</comment>
<evidence type="ECO:0000313" key="8">
    <source>
        <dbReference type="Proteomes" id="UP000077202"/>
    </source>
</evidence>
<dbReference type="AlphaFoldDB" id="A0A176VWC9"/>
<dbReference type="GO" id="GO:0070847">
    <property type="term" value="C:core mediator complex"/>
    <property type="evidence" value="ECO:0007669"/>
    <property type="project" value="TreeGrafter"/>
</dbReference>
<keyword evidence="3 6" id="KW-0805">Transcription regulation</keyword>
<dbReference type="GO" id="GO:0016592">
    <property type="term" value="C:mediator complex"/>
    <property type="evidence" value="ECO:0007669"/>
    <property type="project" value="InterPro"/>
</dbReference>
<dbReference type="InterPro" id="IPR019095">
    <property type="entry name" value="Mediator_Med18"/>
</dbReference>
<dbReference type="EMBL" id="LVLJ01002403">
    <property type="protein sequence ID" value="OAE25114.1"/>
    <property type="molecule type" value="Genomic_DNA"/>
</dbReference>
<evidence type="ECO:0000256" key="6">
    <source>
        <dbReference type="RuleBase" id="RU364150"/>
    </source>
</evidence>
<evidence type="ECO:0000256" key="4">
    <source>
        <dbReference type="ARBA" id="ARBA00023163"/>
    </source>
</evidence>
<dbReference type="Gene3D" id="2.40.320.10">
    <property type="entry name" value="Hypothetical Protein Pfu-838710-001"/>
    <property type="match status" value="1"/>
</dbReference>
<evidence type="ECO:0000256" key="5">
    <source>
        <dbReference type="ARBA" id="ARBA00023242"/>
    </source>
</evidence>